<gene>
    <name evidence="4" type="ORF">VC83_06358</name>
</gene>
<dbReference type="InterPro" id="IPR029063">
    <property type="entry name" value="SAM-dependent_MTases_sf"/>
</dbReference>
<accession>A0A177A7Z6</accession>
<dbReference type="Proteomes" id="UP000077154">
    <property type="component" value="Unassembled WGS sequence"/>
</dbReference>
<dbReference type="InterPro" id="IPR041698">
    <property type="entry name" value="Methyltransf_25"/>
</dbReference>
<dbReference type="PANTHER" id="PTHR43861:SF1">
    <property type="entry name" value="TRANS-ACONITATE 2-METHYLTRANSFERASE"/>
    <property type="match status" value="1"/>
</dbReference>
<evidence type="ECO:0000256" key="1">
    <source>
        <dbReference type="ARBA" id="ARBA00022603"/>
    </source>
</evidence>
<feature type="domain" description="Methyltransferase" evidence="3">
    <location>
        <begin position="42"/>
        <end position="141"/>
    </location>
</feature>
<dbReference type="GeneID" id="36289418"/>
<dbReference type="OrthoDB" id="66144at2759"/>
<dbReference type="eggNOG" id="ENOG502RZIN">
    <property type="taxonomic scope" value="Eukaryota"/>
</dbReference>
<dbReference type="CDD" id="cd02440">
    <property type="entry name" value="AdoMet_MTases"/>
    <property type="match status" value="1"/>
</dbReference>
<evidence type="ECO:0000259" key="3">
    <source>
        <dbReference type="Pfam" id="PF13649"/>
    </source>
</evidence>
<dbReference type="EMBL" id="KV441397">
    <property type="protein sequence ID" value="OAF58285.1"/>
    <property type="molecule type" value="Genomic_DNA"/>
</dbReference>
<dbReference type="VEuPathDB" id="FungiDB:GMDG_00714"/>
<protein>
    <recommendedName>
        <fullName evidence="3">Methyltransferase domain-containing protein</fullName>
    </recommendedName>
</protein>
<dbReference type="SUPFAM" id="SSF53335">
    <property type="entry name" value="S-adenosyl-L-methionine-dependent methyltransferases"/>
    <property type="match status" value="1"/>
</dbReference>
<proteinExistence type="predicted"/>
<dbReference type="PANTHER" id="PTHR43861">
    <property type="entry name" value="TRANS-ACONITATE 2-METHYLTRANSFERASE-RELATED"/>
    <property type="match status" value="1"/>
</dbReference>
<dbReference type="GO" id="GO:0008168">
    <property type="term" value="F:methyltransferase activity"/>
    <property type="evidence" value="ECO:0007669"/>
    <property type="project" value="UniProtKB-KW"/>
</dbReference>
<evidence type="ECO:0000313" key="4">
    <source>
        <dbReference type="EMBL" id="OAF58285.1"/>
    </source>
</evidence>
<organism evidence="4">
    <name type="scientific">Pseudogymnoascus destructans</name>
    <dbReference type="NCBI Taxonomy" id="655981"/>
    <lineage>
        <taxon>Eukaryota</taxon>
        <taxon>Fungi</taxon>
        <taxon>Dikarya</taxon>
        <taxon>Ascomycota</taxon>
        <taxon>Pezizomycotina</taxon>
        <taxon>Leotiomycetes</taxon>
        <taxon>Thelebolales</taxon>
        <taxon>Thelebolaceae</taxon>
        <taxon>Pseudogymnoascus</taxon>
    </lineage>
</organism>
<dbReference type="RefSeq" id="XP_024323570.1">
    <property type="nucleotide sequence ID" value="XM_024469959.1"/>
</dbReference>
<evidence type="ECO:0000256" key="2">
    <source>
        <dbReference type="ARBA" id="ARBA00022679"/>
    </source>
</evidence>
<sequence length="274" mass="29499">MATSTPSTDNWSSAAYQNAAAFVPKLATKVVQWLDVQPTDKILDIGCGDGILTNDLAKTLTTGTLHGIDSSASMISTATASAPANTTYAVLDARYLSSTPSLQKGAFTKAFSNAALHWILRDEASRVDVFRGAHAALAPGGRLVFETGGQGNVAEMEATLLAVVARRIGMKRAREVDPWFFPDEKWMRNVLGEVGFAVEDVELEYRPTKCEEGAGGGVEGWVRLMGKLFLDAVADEEREECVKEVVEALETVVGSAGGGYYLGYMRLRVKARKI</sequence>
<reference evidence="4" key="1">
    <citation type="submission" date="2016-03" db="EMBL/GenBank/DDBJ databases">
        <title>Updated assembly of Pseudogymnoascus destructans, the fungus causing white-nose syndrome of bats.</title>
        <authorList>
            <person name="Palmer J.M."/>
            <person name="Drees K.P."/>
            <person name="Foster J.T."/>
            <person name="Lindner D.L."/>
        </authorList>
    </citation>
    <scope>NUCLEOTIDE SEQUENCE [LARGE SCALE GENOMIC DNA]</scope>
    <source>
        <strain evidence="4">20631-21</strain>
    </source>
</reference>
<name>A0A177A7Z6_9PEZI</name>
<dbReference type="AlphaFoldDB" id="A0A177A7Z6"/>
<keyword evidence="1" id="KW-0489">Methyltransferase</keyword>
<dbReference type="GO" id="GO:0032259">
    <property type="term" value="P:methylation"/>
    <property type="evidence" value="ECO:0007669"/>
    <property type="project" value="UniProtKB-KW"/>
</dbReference>
<keyword evidence="2" id="KW-0808">Transferase</keyword>
<dbReference type="Pfam" id="PF13649">
    <property type="entry name" value="Methyltransf_25"/>
    <property type="match status" value="1"/>
</dbReference>
<dbReference type="Gene3D" id="3.40.50.150">
    <property type="entry name" value="Vaccinia Virus protein VP39"/>
    <property type="match status" value="1"/>
</dbReference>